<organism evidence="3 4">
    <name type="scientific">Xanthomonas codiaei</name>
    <dbReference type="NCBI Taxonomy" id="56463"/>
    <lineage>
        <taxon>Bacteria</taxon>
        <taxon>Pseudomonadati</taxon>
        <taxon>Pseudomonadota</taxon>
        <taxon>Gammaproteobacteria</taxon>
        <taxon>Lysobacterales</taxon>
        <taxon>Lysobacteraceae</taxon>
        <taxon>Xanthomonas</taxon>
    </lineage>
</organism>
<evidence type="ECO:0000313" key="4">
    <source>
        <dbReference type="Proteomes" id="UP000237872"/>
    </source>
</evidence>
<dbReference type="EMBL" id="JBJGBS010000070">
    <property type="protein sequence ID" value="MFO3706137.1"/>
    <property type="molecule type" value="Genomic_DNA"/>
</dbReference>
<dbReference type="InterPro" id="IPR042099">
    <property type="entry name" value="ANL_N_sf"/>
</dbReference>
<dbReference type="SUPFAM" id="SSF56801">
    <property type="entry name" value="Acetyl-CoA synthetase-like"/>
    <property type="match status" value="1"/>
</dbReference>
<evidence type="ECO:0000313" key="2">
    <source>
        <dbReference type="EMBL" id="MFO3706137.1"/>
    </source>
</evidence>
<dbReference type="EC" id="6.1.3.1" evidence="2"/>
<accession>A0A2S7CPQ8</accession>
<dbReference type="RefSeq" id="WP_104541159.1">
    <property type="nucleotide sequence ID" value="NZ_JBJGBS010000070.1"/>
</dbReference>
<dbReference type="PANTHER" id="PTHR43767">
    <property type="entry name" value="LONG-CHAIN-FATTY-ACID--COA LIGASE"/>
    <property type="match status" value="1"/>
</dbReference>
<dbReference type="EMBL" id="MDEC01000015">
    <property type="protein sequence ID" value="PPU63479.1"/>
    <property type="molecule type" value="Genomic_DNA"/>
</dbReference>
<dbReference type="Proteomes" id="UP000237872">
    <property type="component" value="Unassembled WGS sequence"/>
</dbReference>
<dbReference type="NCBIfam" id="NF006754">
    <property type="entry name" value="PRK09274.1"/>
    <property type="match status" value="1"/>
</dbReference>
<proteinExistence type="predicted"/>
<dbReference type="InterPro" id="IPR020845">
    <property type="entry name" value="AMP-binding_CS"/>
</dbReference>
<evidence type="ECO:0000259" key="1">
    <source>
        <dbReference type="Pfam" id="PF00501"/>
    </source>
</evidence>
<evidence type="ECO:0000313" key="5">
    <source>
        <dbReference type="Proteomes" id="UP001637990"/>
    </source>
</evidence>
<protein>
    <submittedName>
        <fullName evidence="2">Olefin beta-lactone synthetase</fullName>
        <ecNumber evidence="2">6.1.3.1</ecNumber>
    </submittedName>
    <submittedName>
        <fullName evidence="3">Peptide synthase</fullName>
    </submittedName>
</protein>
<feature type="domain" description="AMP-dependent synthetase/ligase" evidence="1">
    <location>
        <begin position="15"/>
        <end position="396"/>
    </location>
</feature>
<dbReference type="Proteomes" id="UP001637990">
    <property type="component" value="Unassembled WGS sequence"/>
</dbReference>
<dbReference type="PROSITE" id="PS00455">
    <property type="entry name" value="AMP_BINDING"/>
    <property type="match status" value="1"/>
</dbReference>
<evidence type="ECO:0000313" key="3">
    <source>
        <dbReference type="EMBL" id="PPU63479.1"/>
    </source>
</evidence>
<dbReference type="PANTHER" id="PTHR43767:SF1">
    <property type="entry name" value="NONRIBOSOMAL PEPTIDE SYNTHASE PES1 (EUROFUNG)-RELATED"/>
    <property type="match status" value="1"/>
</dbReference>
<reference evidence="3 4" key="1">
    <citation type="submission" date="2016-08" db="EMBL/GenBank/DDBJ databases">
        <authorList>
            <person name="Seilhamer J.J."/>
        </authorList>
    </citation>
    <scope>NUCLEOTIDE SEQUENCE [LARGE SCALE GENOMIC DNA]</scope>
    <source>
        <strain evidence="3 4">CFBP4690</strain>
    </source>
</reference>
<dbReference type="CDD" id="cd05910">
    <property type="entry name" value="FACL_like_1"/>
    <property type="match status" value="1"/>
</dbReference>
<dbReference type="Gene3D" id="3.40.50.12780">
    <property type="entry name" value="N-terminal domain of ligase-like"/>
    <property type="match status" value="1"/>
</dbReference>
<sequence length="550" mass="58521">MTSPCNIAATLPQLARERPDQIAIRCPGRRGANGFAAYDVTLSYAELDARSDAIAAGLAVHGIGRGMRTVVMVRPSPEFFLLMFALFKAGAVPVLVDPGIDKRALKQCLDEAQPQAFIGIALAQLARRLLRWARSAQRIVTVGGRYGWGGVTLARVERDGAGAAAQLAETAADDVAAILFTSGSTGVPKGVVYRHRHFVGQIELLRNAFGMQPGGVDLPTFPPFALFDPALGLTSVIPDMDPTRPATADPRKLHDAIARFGVTQLFGSPALMRVLADYGQPLPNVRLATSAGAPVPPDVVAKIRALLPADAQFWTPYGATECLPVAAIEGRTLDATRAATEAGAGTCVGQVVAPNQVRIIAIDDAPIAEWSRARVLAAGEVGEITVAGPTATDTYFNRDAATRIAKIRERCSDGSERVVHRMGDVGYFDAQGQLWFCGRKTHRVETATGPLYTEQVEPVFNVHPQVRRTALVGVGAVGQQQPVLCVELQPGVPASAFAQVETALRSLGAAQAHTAGITRFLRHPGFPVDIRHNAKIGRETLAVWAAQQRG</sequence>
<reference evidence="2 5" key="2">
    <citation type="submission" date="2024-11" db="EMBL/GenBank/DDBJ databases">
        <title>Genome sequencing of Xanthomonas codiaei.</title>
        <authorList>
            <person name="Studholme D.J."/>
        </authorList>
    </citation>
    <scope>NUCLEOTIDE SEQUENCE [LARGE SCALE GENOMIC DNA]</scope>
    <source>
        <strain evidence="2 5">NCPPB 4350</strain>
    </source>
</reference>
<dbReference type="OrthoDB" id="9803968at2"/>
<dbReference type="AlphaFoldDB" id="A0A2S7CPQ8"/>
<keyword evidence="2" id="KW-0436">Ligase</keyword>
<comment type="caution">
    <text evidence="3">The sequence shown here is derived from an EMBL/GenBank/DDBJ whole genome shotgun (WGS) entry which is preliminary data.</text>
</comment>
<name>A0A2S7CPQ8_9XANT</name>
<dbReference type="InterPro" id="IPR050237">
    <property type="entry name" value="ATP-dep_AMP-bd_enzyme"/>
</dbReference>
<keyword evidence="5" id="KW-1185">Reference proteome</keyword>
<dbReference type="GO" id="GO:0016874">
    <property type="term" value="F:ligase activity"/>
    <property type="evidence" value="ECO:0007669"/>
    <property type="project" value="UniProtKB-KW"/>
</dbReference>
<dbReference type="InterPro" id="IPR054888">
    <property type="entry name" value="OlefBLtnSyn"/>
</dbReference>
<gene>
    <name evidence="2" type="primary">oleC</name>
    <name evidence="2" type="ORF">ACI6Q5_14470</name>
    <name evidence="3" type="ORF">XcodCFBP4690_11995</name>
</gene>
<dbReference type="InterPro" id="IPR000873">
    <property type="entry name" value="AMP-dep_synth/lig_dom"/>
</dbReference>
<dbReference type="Pfam" id="PF00501">
    <property type="entry name" value="AMP-binding"/>
    <property type="match status" value="1"/>
</dbReference>
<dbReference type="NCBIfam" id="NF045786">
    <property type="entry name" value="OlefBLtnSynXan"/>
    <property type="match status" value="1"/>
</dbReference>